<dbReference type="Proteomes" id="UP001280581">
    <property type="component" value="Unassembled WGS sequence"/>
</dbReference>
<keyword evidence="2" id="KW-0732">Signal</keyword>
<gene>
    <name evidence="4" type="ORF">GRF29_8g538179</name>
</gene>
<feature type="compositionally biased region" description="Low complexity" evidence="1">
    <location>
        <begin position="321"/>
        <end position="347"/>
    </location>
</feature>
<evidence type="ECO:0000256" key="1">
    <source>
        <dbReference type="SAM" id="MobiDB-lite"/>
    </source>
</evidence>
<feature type="compositionally biased region" description="Polar residues" evidence="1">
    <location>
        <begin position="372"/>
        <end position="385"/>
    </location>
</feature>
<feature type="chain" id="PRO_5043054947" description="DUF7492 domain-containing protein" evidence="2">
    <location>
        <begin position="21"/>
        <end position="500"/>
    </location>
</feature>
<feature type="region of interest" description="Disordered" evidence="1">
    <location>
        <begin position="308"/>
        <end position="419"/>
    </location>
</feature>
<evidence type="ECO:0000259" key="3">
    <source>
        <dbReference type="Pfam" id="PF24320"/>
    </source>
</evidence>
<sequence length="500" mass="52653">MRSTFVAVVAVLASAPFTAAHSWIQQLRNVDEKGNYVGEWGYPRGYCAKGDSCDPGIVNSHLLPDPTTEMPGLFISEESVLCKASQQKAEQLNADKYPRLKAVPGMHIALRYSENGHVSLNGTKDEDTNKFKPSKGGTVFIYGTTNPKEDELLLNVLKWTEDGTGGNGQGVLLGTNDFDDGRCYESNNSPIAKARAAANPSYAMGQTGQGNGMFSIPCESNIVFPKTAAAGKPYTLYWVWQWNTPPELDPGRPLGKDEYYTTCMDVDVVDTFSSAANTKPKFNMPQQDDISHAVEDFKDRTAIYTSPVHGEVGPIFSGNQPDPGAPSASATPPASAAPSVSAAPSASNILSPPSGPTPTGIPSMSTRPGRPQPSQVFYGNSSAPVSSDPAPTDIPSMSTRPGRPQASQSPAGGAAGNEIDDTVTVTDVIYITVTAPGNSPTTFATAVVSSSKGVPTVSAGSPSGGVSAPTDIPQLSSRPGRPQAQATAWDFPFRGRFNRS</sequence>
<reference evidence="4 5" key="1">
    <citation type="submission" date="2021-02" db="EMBL/GenBank/DDBJ databases">
        <title>Genome assembly of Pseudopithomyces chartarum.</title>
        <authorList>
            <person name="Jauregui R."/>
            <person name="Singh J."/>
            <person name="Voisey C."/>
        </authorList>
    </citation>
    <scope>NUCLEOTIDE SEQUENCE [LARGE SCALE GENOMIC DNA]</scope>
    <source>
        <strain evidence="4 5">AGR01</strain>
    </source>
</reference>
<proteinExistence type="predicted"/>
<keyword evidence="5" id="KW-1185">Reference proteome</keyword>
<protein>
    <recommendedName>
        <fullName evidence="3">DUF7492 domain-containing protein</fullName>
    </recommendedName>
</protein>
<evidence type="ECO:0000256" key="2">
    <source>
        <dbReference type="SAM" id="SignalP"/>
    </source>
</evidence>
<name>A0AAN6M4E9_9PLEO</name>
<dbReference type="EMBL" id="WVTA01000002">
    <property type="protein sequence ID" value="KAK3215613.1"/>
    <property type="molecule type" value="Genomic_DNA"/>
</dbReference>
<comment type="caution">
    <text evidence="4">The sequence shown here is derived from an EMBL/GenBank/DDBJ whole genome shotgun (WGS) entry which is preliminary data.</text>
</comment>
<feature type="region of interest" description="Disordered" evidence="1">
    <location>
        <begin position="453"/>
        <end position="500"/>
    </location>
</feature>
<evidence type="ECO:0000313" key="4">
    <source>
        <dbReference type="EMBL" id="KAK3215613.1"/>
    </source>
</evidence>
<feature type="domain" description="DUF7492" evidence="3">
    <location>
        <begin position="19"/>
        <end position="293"/>
    </location>
</feature>
<dbReference type="Pfam" id="PF24320">
    <property type="entry name" value="DUF7492"/>
    <property type="match status" value="1"/>
</dbReference>
<organism evidence="4 5">
    <name type="scientific">Pseudopithomyces chartarum</name>
    <dbReference type="NCBI Taxonomy" id="1892770"/>
    <lineage>
        <taxon>Eukaryota</taxon>
        <taxon>Fungi</taxon>
        <taxon>Dikarya</taxon>
        <taxon>Ascomycota</taxon>
        <taxon>Pezizomycotina</taxon>
        <taxon>Dothideomycetes</taxon>
        <taxon>Pleosporomycetidae</taxon>
        <taxon>Pleosporales</taxon>
        <taxon>Massarineae</taxon>
        <taxon>Didymosphaeriaceae</taxon>
        <taxon>Pseudopithomyces</taxon>
    </lineage>
</organism>
<dbReference type="AlphaFoldDB" id="A0AAN6M4E9"/>
<dbReference type="InterPro" id="IPR055915">
    <property type="entry name" value="DUF7492"/>
</dbReference>
<accession>A0AAN6M4E9</accession>
<feature type="signal peptide" evidence="2">
    <location>
        <begin position="1"/>
        <end position="20"/>
    </location>
</feature>
<feature type="compositionally biased region" description="Low complexity" evidence="1">
    <location>
        <begin position="357"/>
        <end position="366"/>
    </location>
</feature>
<feature type="compositionally biased region" description="Low complexity" evidence="1">
    <location>
        <begin position="453"/>
        <end position="470"/>
    </location>
</feature>
<evidence type="ECO:0000313" key="5">
    <source>
        <dbReference type="Proteomes" id="UP001280581"/>
    </source>
</evidence>